<protein>
    <recommendedName>
        <fullName evidence="3">Cyclin N-terminal domain-containing protein</fullName>
    </recommendedName>
</protein>
<comment type="caution">
    <text evidence="1">The sequence shown here is derived from an EMBL/GenBank/DDBJ whole genome shotgun (WGS) entry which is preliminary data.</text>
</comment>
<evidence type="ECO:0008006" key="3">
    <source>
        <dbReference type="Google" id="ProtNLM"/>
    </source>
</evidence>
<name>A0A9X9PTX0_GULGU</name>
<sequence length="83" mass="9054">MEECVLPESASLCLLGAGSFSRAELLRAERRILSRLDFRLHHPGPLLCLGLLAALAGSSRQVMLLATYFLELSLLEAEAAGWQ</sequence>
<evidence type="ECO:0000313" key="1">
    <source>
        <dbReference type="EMBL" id="VCW66166.1"/>
    </source>
</evidence>
<evidence type="ECO:0000313" key="2">
    <source>
        <dbReference type="Proteomes" id="UP000269945"/>
    </source>
</evidence>
<proteinExistence type="predicted"/>
<reference evidence="1 2" key="1">
    <citation type="submission" date="2018-10" db="EMBL/GenBank/DDBJ databases">
        <authorList>
            <person name="Ekblom R."/>
            <person name="Jareborg N."/>
        </authorList>
    </citation>
    <scope>NUCLEOTIDE SEQUENCE [LARGE SCALE GENOMIC DNA]</scope>
    <source>
        <tissue evidence="1">Muscle</tissue>
    </source>
</reference>
<dbReference type="AlphaFoldDB" id="A0A9X9PTX0"/>
<dbReference type="InterPro" id="IPR036915">
    <property type="entry name" value="Cyclin-like_sf"/>
</dbReference>
<dbReference type="Gene3D" id="1.10.472.10">
    <property type="entry name" value="Cyclin-like"/>
    <property type="match status" value="1"/>
</dbReference>
<keyword evidence="2" id="KW-1185">Reference proteome</keyword>
<accession>A0A9X9PTX0</accession>
<dbReference type="EMBL" id="CYRY02001520">
    <property type="protein sequence ID" value="VCW66166.1"/>
    <property type="molecule type" value="Genomic_DNA"/>
</dbReference>
<feature type="non-terminal residue" evidence="1">
    <location>
        <position position="83"/>
    </location>
</feature>
<organism evidence="1 2">
    <name type="scientific">Gulo gulo</name>
    <name type="common">Wolverine</name>
    <name type="synonym">Gluton</name>
    <dbReference type="NCBI Taxonomy" id="48420"/>
    <lineage>
        <taxon>Eukaryota</taxon>
        <taxon>Metazoa</taxon>
        <taxon>Chordata</taxon>
        <taxon>Craniata</taxon>
        <taxon>Vertebrata</taxon>
        <taxon>Euteleostomi</taxon>
        <taxon>Mammalia</taxon>
        <taxon>Eutheria</taxon>
        <taxon>Laurasiatheria</taxon>
        <taxon>Carnivora</taxon>
        <taxon>Caniformia</taxon>
        <taxon>Musteloidea</taxon>
        <taxon>Mustelidae</taxon>
        <taxon>Guloninae</taxon>
        <taxon>Gulo</taxon>
    </lineage>
</organism>
<dbReference type="Proteomes" id="UP000269945">
    <property type="component" value="Unassembled WGS sequence"/>
</dbReference>
<dbReference type="SUPFAM" id="SSF47954">
    <property type="entry name" value="Cyclin-like"/>
    <property type="match status" value="1"/>
</dbReference>
<gene>
    <name evidence="1" type="ORF">BN2614_LOCUS2</name>
</gene>